<keyword evidence="2" id="KW-1185">Reference proteome</keyword>
<protein>
    <submittedName>
        <fullName evidence="1">Uncharacterized protein</fullName>
    </submittedName>
</protein>
<proteinExistence type="predicted"/>
<gene>
    <name evidence="1" type="ORF">KC01_LOCUS8590</name>
</gene>
<accession>A0AAV2JHP5</accession>
<dbReference type="Proteomes" id="UP001497482">
    <property type="component" value="Chromosome 13"/>
</dbReference>
<evidence type="ECO:0000313" key="1">
    <source>
        <dbReference type="EMBL" id="CAL1577213.1"/>
    </source>
</evidence>
<reference evidence="1 2" key="1">
    <citation type="submission" date="2024-04" db="EMBL/GenBank/DDBJ databases">
        <authorList>
            <person name="Waldvogel A.-M."/>
            <person name="Schoenle A."/>
        </authorList>
    </citation>
    <scope>NUCLEOTIDE SEQUENCE [LARGE SCALE GENOMIC DNA]</scope>
</reference>
<organism evidence="1 2">
    <name type="scientific">Knipowitschia caucasica</name>
    <name type="common">Caucasian dwarf goby</name>
    <name type="synonym">Pomatoschistus caucasicus</name>
    <dbReference type="NCBI Taxonomy" id="637954"/>
    <lineage>
        <taxon>Eukaryota</taxon>
        <taxon>Metazoa</taxon>
        <taxon>Chordata</taxon>
        <taxon>Craniata</taxon>
        <taxon>Vertebrata</taxon>
        <taxon>Euteleostomi</taxon>
        <taxon>Actinopterygii</taxon>
        <taxon>Neopterygii</taxon>
        <taxon>Teleostei</taxon>
        <taxon>Neoteleostei</taxon>
        <taxon>Acanthomorphata</taxon>
        <taxon>Gobiaria</taxon>
        <taxon>Gobiiformes</taxon>
        <taxon>Gobioidei</taxon>
        <taxon>Gobiidae</taxon>
        <taxon>Gobiinae</taxon>
        <taxon>Knipowitschia</taxon>
    </lineage>
</organism>
<name>A0AAV2JHP5_KNICA</name>
<evidence type="ECO:0000313" key="2">
    <source>
        <dbReference type="Proteomes" id="UP001497482"/>
    </source>
</evidence>
<dbReference type="EMBL" id="OZ035835">
    <property type="protein sequence ID" value="CAL1577213.1"/>
    <property type="molecule type" value="Genomic_DNA"/>
</dbReference>
<dbReference type="AlphaFoldDB" id="A0AAV2JHP5"/>
<sequence length="133" mass="14799">MEEEEEEGKGVFVFLQHLFLSGTQLHPQQGVPLRESVHNHLLSGGRGQGSYRGMGDEPPLRLRGGSCQVRLYEASSLIFDGTVVHSRDALTEKYTDVDTVPSNASHHQTTYSSPRLQRLRTLLSDRPLGSSLR</sequence>